<dbReference type="SUPFAM" id="SSF56300">
    <property type="entry name" value="Metallo-dependent phosphatases"/>
    <property type="match status" value="1"/>
</dbReference>
<dbReference type="InterPro" id="IPR029052">
    <property type="entry name" value="Metallo-depent_PP-like"/>
</dbReference>
<keyword evidence="2" id="KW-0378">Hydrolase</keyword>
<dbReference type="RefSeq" id="WP_381423765.1">
    <property type="nucleotide sequence ID" value="NZ_JBHSDH010000013.1"/>
</dbReference>
<name>A0ABV8RHC0_9SPHN</name>
<gene>
    <name evidence="2" type="ORF">ACFOWX_10225</name>
</gene>
<organism evidence="2 3">
    <name type="scientific">Sphingorhabdus arenilitoris</name>
    <dbReference type="NCBI Taxonomy" id="1490041"/>
    <lineage>
        <taxon>Bacteria</taxon>
        <taxon>Pseudomonadati</taxon>
        <taxon>Pseudomonadota</taxon>
        <taxon>Alphaproteobacteria</taxon>
        <taxon>Sphingomonadales</taxon>
        <taxon>Sphingomonadaceae</taxon>
        <taxon>Sphingorhabdus</taxon>
    </lineage>
</organism>
<dbReference type="Proteomes" id="UP001595887">
    <property type="component" value="Unassembled WGS sequence"/>
</dbReference>
<evidence type="ECO:0000313" key="2">
    <source>
        <dbReference type="EMBL" id="MFC4292788.1"/>
    </source>
</evidence>
<accession>A0ABV8RHC0</accession>
<dbReference type="PANTHER" id="PTHR42850:SF4">
    <property type="entry name" value="ZINC-DEPENDENT ENDOPOLYPHOSPHATASE"/>
    <property type="match status" value="1"/>
</dbReference>
<dbReference type="InterPro" id="IPR050126">
    <property type="entry name" value="Ap4A_hydrolase"/>
</dbReference>
<evidence type="ECO:0000313" key="3">
    <source>
        <dbReference type="Proteomes" id="UP001595887"/>
    </source>
</evidence>
<dbReference type="EC" id="3.1.-.-" evidence="2"/>
<proteinExistence type="predicted"/>
<protein>
    <submittedName>
        <fullName evidence="2">Metallophosphoesterase family protein</fullName>
        <ecNumber evidence="2">3.1.-.-</ecNumber>
    </submittedName>
</protein>
<keyword evidence="3" id="KW-1185">Reference proteome</keyword>
<dbReference type="GO" id="GO:0016787">
    <property type="term" value="F:hydrolase activity"/>
    <property type="evidence" value="ECO:0007669"/>
    <property type="project" value="UniProtKB-KW"/>
</dbReference>
<dbReference type="Gene3D" id="3.60.21.10">
    <property type="match status" value="1"/>
</dbReference>
<evidence type="ECO:0000259" key="1">
    <source>
        <dbReference type="Pfam" id="PF00149"/>
    </source>
</evidence>
<sequence length="270" mass="30215">MFKTLFKQKSKPRPIDAAQIPVGRRVYAIGDVHGRNDLLKELLRKILDDDNARGPADMQIIMLGDLVDRGPDSAGVIDTAMALKDWKPNTRFLTGNHEEVFLDAVNSGDPKIVRFFIRIGGESTILSYPISRKDYLKMDMKELAEKLPQIIPQRHVDFLTSFEDQIVIGDYIFVHAGIRPGVAIEDQEATDLRWIRGSFLNHKGDFEKVVVYGHTITKDVDESRSRIGIDTGAYDSGKLTAIGLEGGERWYLQTGEAKKGGKKSAKKETA</sequence>
<dbReference type="InterPro" id="IPR004843">
    <property type="entry name" value="Calcineurin-like_PHP"/>
</dbReference>
<dbReference type="PANTHER" id="PTHR42850">
    <property type="entry name" value="METALLOPHOSPHOESTERASE"/>
    <property type="match status" value="1"/>
</dbReference>
<feature type="domain" description="Calcineurin-like phosphoesterase" evidence="1">
    <location>
        <begin position="25"/>
        <end position="215"/>
    </location>
</feature>
<comment type="caution">
    <text evidence="2">The sequence shown here is derived from an EMBL/GenBank/DDBJ whole genome shotgun (WGS) entry which is preliminary data.</text>
</comment>
<reference evidence="3" key="1">
    <citation type="journal article" date="2019" name="Int. J. Syst. Evol. Microbiol.">
        <title>The Global Catalogue of Microorganisms (GCM) 10K type strain sequencing project: providing services to taxonomists for standard genome sequencing and annotation.</title>
        <authorList>
            <consortium name="The Broad Institute Genomics Platform"/>
            <consortium name="The Broad Institute Genome Sequencing Center for Infectious Disease"/>
            <person name="Wu L."/>
            <person name="Ma J."/>
        </authorList>
    </citation>
    <scope>NUCLEOTIDE SEQUENCE [LARGE SCALE GENOMIC DNA]</scope>
    <source>
        <strain evidence="3">CECT 8531</strain>
    </source>
</reference>
<dbReference type="EMBL" id="JBHSDH010000013">
    <property type="protein sequence ID" value="MFC4292788.1"/>
    <property type="molecule type" value="Genomic_DNA"/>
</dbReference>
<dbReference type="CDD" id="cd00144">
    <property type="entry name" value="MPP_PPP_family"/>
    <property type="match status" value="1"/>
</dbReference>
<dbReference type="Pfam" id="PF00149">
    <property type="entry name" value="Metallophos"/>
    <property type="match status" value="1"/>
</dbReference>